<keyword evidence="3" id="KW-1185">Reference proteome</keyword>
<dbReference type="KEGG" id="eff:skT53_00180"/>
<gene>
    <name evidence="2" type="primary">ydeM</name>
    <name evidence="2" type="ORF">skT53_00180</name>
</gene>
<sequence length="144" mass="16497">MYFEEFEVGQKFQLKTITLTEKEIYEFAEKFDPQPIHIDEEFSKRSIFNGIIASGFHTMSAVWGQWIRANKFGTEIIGGIGLDYMTWKSPVRPNEQLQTIVEVVEKIPSSKGGRGILVLKFTVMNPIEQVVLDTQARVIIKSKI</sequence>
<evidence type="ECO:0000313" key="3">
    <source>
        <dbReference type="Proteomes" id="UP000593802"/>
    </source>
</evidence>
<dbReference type="SUPFAM" id="SSF54637">
    <property type="entry name" value="Thioesterase/thiol ester dehydrase-isomerase"/>
    <property type="match status" value="1"/>
</dbReference>
<dbReference type="InterPro" id="IPR052342">
    <property type="entry name" value="MCH/BMMD"/>
</dbReference>
<reference evidence="2 3" key="1">
    <citation type="submission" date="2020-08" db="EMBL/GenBank/DDBJ databases">
        <title>Complete Genome Sequence of Effusibacillus dendaii Strain skT53, Isolated from Farmland soil.</title>
        <authorList>
            <person name="Konishi T."/>
            <person name="Kawasaki H."/>
        </authorList>
    </citation>
    <scope>NUCLEOTIDE SEQUENCE [LARGE SCALE GENOMIC DNA]</scope>
    <source>
        <strain evidence="3">skT53</strain>
    </source>
</reference>
<dbReference type="EMBL" id="AP023366">
    <property type="protein sequence ID" value="BCJ85033.1"/>
    <property type="molecule type" value="Genomic_DNA"/>
</dbReference>
<dbReference type="PANTHER" id="PTHR43664">
    <property type="entry name" value="MONOAMINE OXIDASE-RELATED"/>
    <property type="match status" value="1"/>
</dbReference>
<dbReference type="AlphaFoldDB" id="A0A7I8D4I7"/>
<dbReference type="PANTHER" id="PTHR43664:SF1">
    <property type="entry name" value="BETA-METHYLMALYL-COA DEHYDRATASE"/>
    <property type="match status" value="1"/>
</dbReference>
<dbReference type="RefSeq" id="WP_200759205.1">
    <property type="nucleotide sequence ID" value="NZ_AP023366.1"/>
</dbReference>
<proteinExistence type="predicted"/>
<dbReference type="Proteomes" id="UP000593802">
    <property type="component" value="Chromosome"/>
</dbReference>
<feature type="domain" description="MaoC-like" evidence="1">
    <location>
        <begin position="8"/>
        <end position="111"/>
    </location>
</feature>
<evidence type="ECO:0000259" key="1">
    <source>
        <dbReference type="Pfam" id="PF01575"/>
    </source>
</evidence>
<dbReference type="InterPro" id="IPR002539">
    <property type="entry name" value="MaoC-like_dom"/>
</dbReference>
<dbReference type="Pfam" id="PF01575">
    <property type="entry name" value="MaoC_dehydratas"/>
    <property type="match status" value="1"/>
</dbReference>
<name>A0A7I8D4I7_9BACL</name>
<organism evidence="2 3">
    <name type="scientific">Effusibacillus dendaii</name>
    <dbReference type="NCBI Taxonomy" id="2743772"/>
    <lineage>
        <taxon>Bacteria</taxon>
        <taxon>Bacillati</taxon>
        <taxon>Bacillota</taxon>
        <taxon>Bacilli</taxon>
        <taxon>Bacillales</taxon>
        <taxon>Alicyclobacillaceae</taxon>
        <taxon>Effusibacillus</taxon>
    </lineage>
</organism>
<accession>A0A7I8D4I7</accession>
<dbReference type="InterPro" id="IPR029069">
    <property type="entry name" value="HotDog_dom_sf"/>
</dbReference>
<protein>
    <recommendedName>
        <fullName evidence="1">MaoC-like domain-containing protein</fullName>
    </recommendedName>
</protein>
<evidence type="ECO:0000313" key="2">
    <source>
        <dbReference type="EMBL" id="BCJ85033.1"/>
    </source>
</evidence>
<dbReference type="Gene3D" id="3.10.129.10">
    <property type="entry name" value="Hotdog Thioesterase"/>
    <property type="match status" value="1"/>
</dbReference>